<evidence type="ECO:0000259" key="1">
    <source>
        <dbReference type="Pfam" id="PF04149"/>
    </source>
</evidence>
<dbReference type="RefSeq" id="WP_146481688.1">
    <property type="nucleotide sequence ID" value="NZ_CP042266.1"/>
</dbReference>
<gene>
    <name evidence="2" type="ORF">FQU76_19850</name>
</gene>
<dbReference type="KEGG" id="sqz:FQU76_19850"/>
<feature type="domain" description="DUF397" evidence="1">
    <location>
        <begin position="27"/>
        <end position="78"/>
    </location>
</feature>
<accession>A0A5B8JLG1</accession>
<evidence type="ECO:0000313" key="2">
    <source>
        <dbReference type="EMBL" id="QDY78373.1"/>
    </source>
</evidence>
<feature type="domain" description="DUF397" evidence="1">
    <location>
        <begin position="5"/>
        <end position="25"/>
    </location>
</feature>
<proteinExistence type="predicted"/>
<dbReference type="Proteomes" id="UP000320580">
    <property type="component" value="Chromosome"/>
</dbReference>
<evidence type="ECO:0000313" key="3">
    <source>
        <dbReference type="Proteomes" id="UP000320580"/>
    </source>
</evidence>
<dbReference type="OrthoDB" id="4562195at2"/>
<sequence>MTTPLTWFKSSYSGDEPGSSCVEVAYDWFKSSYSTEEGGNCIEVATHSSAVHVRDSKVPDGPTFAVAPATWRAFVAAAPDTLN</sequence>
<reference evidence="2 3" key="1">
    <citation type="submission" date="2019-07" db="EMBL/GenBank/DDBJ databases">
        <authorList>
            <person name="Zhu P."/>
        </authorList>
    </citation>
    <scope>NUCLEOTIDE SEQUENCE [LARGE SCALE GENOMIC DNA]</scope>
    <source>
        <strain evidence="2 3">SSL-25</strain>
    </source>
</reference>
<dbReference type="InterPro" id="IPR007278">
    <property type="entry name" value="DUF397"/>
</dbReference>
<name>A0A5B8JLG1_9ACTN</name>
<keyword evidence="3" id="KW-1185">Reference proteome</keyword>
<organism evidence="2 3">
    <name type="scientific">Streptomyces qinzhouensis</name>
    <dbReference type="NCBI Taxonomy" id="2599401"/>
    <lineage>
        <taxon>Bacteria</taxon>
        <taxon>Bacillati</taxon>
        <taxon>Actinomycetota</taxon>
        <taxon>Actinomycetes</taxon>
        <taxon>Kitasatosporales</taxon>
        <taxon>Streptomycetaceae</taxon>
        <taxon>Streptomyces</taxon>
    </lineage>
</organism>
<dbReference type="Pfam" id="PF04149">
    <property type="entry name" value="DUF397"/>
    <property type="match status" value="2"/>
</dbReference>
<dbReference type="EMBL" id="CP042266">
    <property type="protein sequence ID" value="QDY78373.1"/>
    <property type="molecule type" value="Genomic_DNA"/>
</dbReference>
<protein>
    <submittedName>
        <fullName evidence="2">DUF397 domain-containing protein</fullName>
    </submittedName>
</protein>
<dbReference type="AlphaFoldDB" id="A0A5B8JLG1"/>